<keyword evidence="1" id="KW-1133">Transmembrane helix</keyword>
<proteinExistence type="predicted"/>
<reference evidence="2 3" key="1">
    <citation type="submission" date="2019-11" db="EMBL/GenBank/DDBJ databases">
        <authorList>
            <person name="Li X.-J."/>
            <person name="Feng X.-M."/>
        </authorList>
    </citation>
    <scope>NUCLEOTIDE SEQUENCE [LARGE SCALE GENOMIC DNA]</scope>
    <source>
        <strain evidence="2 3">XMNu-373</strain>
    </source>
</reference>
<evidence type="ECO:0008006" key="4">
    <source>
        <dbReference type="Google" id="ProtNLM"/>
    </source>
</evidence>
<evidence type="ECO:0000313" key="3">
    <source>
        <dbReference type="Proteomes" id="UP000460435"/>
    </source>
</evidence>
<feature type="transmembrane region" description="Helical" evidence="1">
    <location>
        <begin position="26"/>
        <end position="45"/>
    </location>
</feature>
<sequence length="51" mass="5549">MLGIVLLLLAIWLAISIIGLVIEGLVWLFIIGAVLFVLTSVWGWIKRNSGG</sequence>
<keyword evidence="3" id="KW-1185">Reference proteome</keyword>
<organism evidence="2 3">
    <name type="scientific">Phytoactinopolyspora mesophila</name>
    <dbReference type="NCBI Taxonomy" id="2650750"/>
    <lineage>
        <taxon>Bacteria</taxon>
        <taxon>Bacillati</taxon>
        <taxon>Actinomycetota</taxon>
        <taxon>Actinomycetes</taxon>
        <taxon>Jiangellales</taxon>
        <taxon>Jiangellaceae</taxon>
        <taxon>Phytoactinopolyspora</taxon>
    </lineage>
</organism>
<keyword evidence="1" id="KW-0472">Membrane</keyword>
<comment type="caution">
    <text evidence="2">The sequence shown here is derived from an EMBL/GenBank/DDBJ whole genome shotgun (WGS) entry which is preliminary data.</text>
</comment>
<dbReference type="RefSeq" id="WP_162449396.1">
    <property type="nucleotide sequence ID" value="NZ_WLZY01000002.1"/>
</dbReference>
<gene>
    <name evidence="2" type="ORF">F7O44_09150</name>
</gene>
<keyword evidence="1" id="KW-0812">Transmembrane</keyword>
<protein>
    <recommendedName>
        <fullName evidence="4">LPXTG cell wall anchor domain-containing protein</fullName>
    </recommendedName>
</protein>
<evidence type="ECO:0000313" key="2">
    <source>
        <dbReference type="EMBL" id="NDL57234.1"/>
    </source>
</evidence>
<accession>A0A7K3M1S3</accession>
<evidence type="ECO:0000256" key="1">
    <source>
        <dbReference type="SAM" id="Phobius"/>
    </source>
</evidence>
<name>A0A7K3M1S3_9ACTN</name>
<dbReference type="AlphaFoldDB" id="A0A7K3M1S3"/>
<dbReference type="EMBL" id="WLZY01000002">
    <property type="protein sequence ID" value="NDL57234.1"/>
    <property type="molecule type" value="Genomic_DNA"/>
</dbReference>
<dbReference type="Proteomes" id="UP000460435">
    <property type="component" value="Unassembled WGS sequence"/>
</dbReference>